<feature type="region of interest" description="Disordered" evidence="1">
    <location>
        <begin position="1"/>
        <end position="29"/>
    </location>
</feature>
<dbReference type="AlphaFoldDB" id="A0A6G1IW87"/>
<dbReference type="EMBL" id="MU005588">
    <property type="protein sequence ID" value="KAF2682149.1"/>
    <property type="molecule type" value="Genomic_DNA"/>
</dbReference>
<evidence type="ECO:0000256" key="1">
    <source>
        <dbReference type="SAM" id="MobiDB-lite"/>
    </source>
</evidence>
<accession>A0A6G1IW87</accession>
<reference evidence="3" key="1">
    <citation type="journal article" date="2020" name="Stud. Mycol.">
        <title>101 Dothideomycetes genomes: a test case for predicting lifestyles and emergence of pathogens.</title>
        <authorList>
            <person name="Haridas S."/>
            <person name="Albert R."/>
            <person name="Binder M."/>
            <person name="Bloem J."/>
            <person name="Labutti K."/>
            <person name="Salamov A."/>
            <person name="Andreopoulos B."/>
            <person name="Baker S."/>
            <person name="Barry K."/>
            <person name="Bills G."/>
            <person name="Bluhm B."/>
            <person name="Cannon C."/>
            <person name="Castanera R."/>
            <person name="Culley D."/>
            <person name="Daum C."/>
            <person name="Ezra D."/>
            <person name="Gonzalez J."/>
            <person name="Henrissat B."/>
            <person name="Kuo A."/>
            <person name="Liang C."/>
            <person name="Lipzen A."/>
            <person name="Lutzoni F."/>
            <person name="Magnuson J."/>
            <person name="Mondo S."/>
            <person name="Nolan M."/>
            <person name="Ohm R."/>
            <person name="Pangilinan J."/>
            <person name="Park H.-J."/>
            <person name="Ramirez L."/>
            <person name="Alfaro M."/>
            <person name="Sun H."/>
            <person name="Tritt A."/>
            <person name="Yoshinaga Y."/>
            <person name="Zwiers L.-H."/>
            <person name="Turgeon B."/>
            <person name="Goodwin S."/>
            <person name="Spatafora J."/>
            <person name="Crous P."/>
            <person name="Grigoriev I."/>
        </authorList>
    </citation>
    <scope>NUCLEOTIDE SEQUENCE</scope>
    <source>
        <strain evidence="3">CBS 122367</strain>
    </source>
</reference>
<feature type="domain" description="DUF2293" evidence="2">
    <location>
        <begin position="180"/>
        <end position="265"/>
    </location>
</feature>
<proteinExistence type="predicted"/>
<dbReference type="OrthoDB" id="5288828at2759"/>
<dbReference type="Pfam" id="PF10056">
    <property type="entry name" value="DUF2293"/>
    <property type="match status" value="1"/>
</dbReference>
<gene>
    <name evidence="3" type="ORF">K458DRAFT_307996</name>
</gene>
<organism evidence="3 4">
    <name type="scientific">Lentithecium fluviatile CBS 122367</name>
    <dbReference type="NCBI Taxonomy" id="1168545"/>
    <lineage>
        <taxon>Eukaryota</taxon>
        <taxon>Fungi</taxon>
        <taxon>Dikarya</taxon>
        <taxon>Ascomycota</taxon>
        <taxon>Pezizomycotina</taxon>
        <taxon>Dothideomycetes</taxon>
        <taxon>Pleosporomycetidae</taxon>
        <taxon>Pleosporales</taxon>
        <taxon>Massarineae</taxon>
        <taxon>Lentitheciaceae</taxon>
        <taxon>Lentithecium</taxon>
    </lineage>
</organism>
<feature type="compositionally biased region" description="Basic and acidic residues" evidence="1">
    <location>
        <begin position="385"/>
        <end position="402"/>
    </location>
</feature>
<sequence>MTRVSHSGAHGAHAPSTLDRPRAVSKKKKKPYKIVLEAVTQEKRKLQSIMTYHDQAPPGFGYIPVGFPEFTEWCKEQCRQRNLDVHIVSAKPKNRIHADPEKISHHVHRIGHHFPLDIIDLACSKFGYSFNDESGLKKQRASPIYGDEYFERGIADYQSRQGLHGRPLVDSGSKDHIRGAVREMFPKIPEADLTSIVNHAFEEGTNRVGNAKELSLARRVQLAVVAHIRHTYTEYDHILKTKTGSWTEARQKVEHVSLAKLKEWRDEAGQVSNELEETFREVIVLDDDDSSDDDTPNADTRASSMEIFSSRATARDLQPEPIDLSHKRGSYPSRAPRRTVFLQPMFSHSHSSFLPSSSNTHHALQTFRADPRAPPPPVTTLEPLRLPRPEPFRVAHNKPFDP</sequence>
<protein>
    <recommendedName>
        <fullName evidence="2">DUF2293 domain-containing protein</fullName>
    </recommendedName>
</protein>
<evidence type="ECO:0000313" key="3">
    <source>
        <dbReference type="EMBL" id="KAF2682149.1"/>
    </source>
</evidence>
<dbReference type="InterPro" id="IPR018744">
    <property type="entry name" value="DUF2293"/>
</dbReference>
<keyword evidence="4" id="KW-1185">Reference proteome</keyword>
<name>A0A6G1IW87_9PLEO</name>
<feature type="compositionally biased region" description="Low complexity" evidence="1">
    <location>
        <begin position="352"/>
        <end position="362"/>
    </location>
</feature>
<dbReference type="Proteomes" id="UP000799291">
    <property type="component" value="Unassembled WGS sequence"/>
</dbReference>
<evidence type="ECO:0000259" key="2">
    <source>
        <dbReference type="Pfam" id="PF10056"/>
    </source>
</evidence>
<dbReference type="PANTHER" id="PTHR38113:SF1">
    <property type="entry name" value="DUF2293 DOMAIN-CONTAINING PROTEIN"/>
    <property type="match status" value="1"/>
</dbReference>
<feature type="region of interest" description="Disordered" evidence="1">
    <location>
        <begin position="352"/>
        <end position="402"/>
    </location>
</feature>
<evidence type="ECO:0000313" key="4">
    <source>
        <dbReference type="Proteomes" id="UP000799291"/>
    </source>
</evidence>
<dbReference type="PANTHER" id="PTHR38113">
    <property type="match status" value="1"/>
</dbReference>